<evidence type="ECO:0000313" key="1">
    <source>
        <dbReference type="EMBL" id="KGG84404.1"/>
    </source>
</evidence>
<dbReference type="EMBL" id="AWTN01000129">
    <property type="protein sequence ID" value="KGG84404.1"/>
    <property type="molecule type" value="Genomic_DNA"/>
</dbReference>
<name>A0A0E3B7T2_9BURK</name>
<accession>A0A0E3B7T2</accession>
<dbReference type="AlphaFoldDB" id="A0A0E3B7T2"/>
<dbReference type="RefSeq" id="WP_034382916.1">
    <property type="nucleotide sequence ID" value="NZ_AWTN01000129.1"/>
</dbReference>
<organism evidence="1 2">
    <name type="scientific">Comamonas thiooxydans</name>
    <dbReference type="NCBI Taxonomy" id="363952"/>
    <lineage>
        <taxon>Bacteria</taxon>
        <taxon>Pseudomonadati</taxon>
        <taxon>Pseudomonadota</taxon>
        <taxon>Betaproteobacteria</taxon>
        <taxon>Burkholderiales</taxon>
        <taxon>Comamonadaceae</taxon>
        <taxon>Comamonas</taxon>
    </lineage>
</organism>
<comment type="caution">
    <text evidence="1">The sequence shown here is derived from an EMBL/GenBank/DDBJ whole genome shotgun (WGS) entry which is preliminary data.</text>
</comment>
<evidence type="ECO:0000313" key="2">
    <source>
        <dbReference type="Proteomes" id="UP000029567"/>
    </source>
</evidence>
<sequence>MSIFVIDGKTGHITTSTLPSGDLAVKASGQMEQVMFEVCSSNKGYRNQPPYYGWIVPSSKRVQVMTRFEERCKKISG</sequence>
<gene>
    <name evidence="1" type="ORF">P245_24335</name>
</gene>
<reference evidence="1 2" key="1">
    <citation type="submission" date="2013-09" db="EMBL/GenBank/DDBJ databases">
        <title>High correlation between genotypes and phenotypes of environmental bacteria Comamonas testosteroni strains.</title>
        <authorList>
            <person name="Liu L."/>
            <person name="Zhu W."/>
            <person name="Xia X."/>
            <person name="Xu B."/>
            <person name="Luo M."/>
            <person name="Wang G."/>
        </authorList>
    </citation>
    <scope>NUCLEOTIDE SEQUENCE [LARGE SCALE GENOMIC DNA]</scope>
    <source>
        <strain evidence="1 2">JL14</strain>
    </source>
</reference>
<proteinExistence type="predicted"/>
<dbReference type="Proteomes" id="UP000029567">
    <property type="component" value="Unassembled WGS sequence"/>
</dbReference>
<protein>
    <submittedName>
        <fullName evidence="1">Uncharacterized protein</fullName>
    </submittedName>
</protein>